<proteinExistence type="predicted"/>
<gene>
    <name evidence="1" type="ORF">BFS26_03080</name>
</gene>
<comment type="caution">
    <text evidence="1">The sequence shown here is derived from an EMBL/GenBank/DDBJ whole genome shotgun (WGS) entry which is preliminary data.</text>
</comment>
<evidence type="ECO:0000313" key="2">
    <source>
        <dbReference type="Proteomes" id="UP000181801"/>
    </source>
</evidence>
<accession>A0A1S2VZL0</accession>
<dbReference type="EMBL" id="MOAE01000021">
    <property type="protein sequence ID" value="OIN64174.1"/>
    <property type="molecule type" value="Genomic_DNA"/>
</dbReference>
<protein>
    <submittedName>
        <fullName evidence="1">Uncharacterized protein</fullName>
    </submittedName>
</protein>
<dbReference type="Proteomes" id="UP000181801">
    <property type="component" value="Unassembled WGS sequence"/>
</dbReference>
<organism evidence="1 2">
    <name type="scientific">Bifidobacterium longum subsp. suis</name>
    <dbReference type="NCBI Taxonomy" id="1695"/>
    <lineage>
        <taxon>Bacteria</taxon>
        <taxon>Bacillati</taxon>
        <taxon>Actinomycetota</taxon>
        <taxon>Actinomycetes</taxon>
        <taxon>Bifidobacteriales</taxon>
        <taxon>Bifidobacteriaceae</taxon>
        <taxon>Bifidobacterium</taxon>
    </lineage>
</organism>
<sequence length="83" mass="9638">MQSTTNGGKALDRAFSFLLWGNQEEERKSVHFCSINAKGMLIFIVADIWNCYNMDMKKATNLKVLIIFKQPHCMEIRNRLSLK</sequence>
<dbReference type="AlphaFoldDB" id="A0A1S2VZL0"/>
<evidence type="ECO:0000313" key="1">
    <source>
        <dbReference type="EMBL" id="OIN64174.1"/>
    </source>
</evidence>
<name>A0A1S2VZL0_BIFLN</name>
<reference evidence="1 2" key="1">
    <citation type="journal article" date="2016" name="BMC Microbiol.">
        <title>Fucosyllactose and L-fucose utilization of infant Bifidobacterium longum and Bifidobacterium kashiwanohense.</title>
        <authorList>
            <person name="Bunesova V."/>
            <person name="Lacroix C."/>
            <person name="Schwab C."/>
        </authorList>
    </citation>
    <scope>NUCLEOTIDE SEQUENCE [LARGE SCALE GENOMIC DNA]</scope>
    <source>
        <strain evidence="1 2">BSM11-5</strain>
    </source>
</reference>